<dbReference type="EMBL" id="MU006716">
    <property type="protein sequence ID" value="KAF2627608.1"/>
    <property type="molecule type" value="Genomic_DNA"/>
</dbReference>
<feature type="non-terminal residue" evidence="1">
    <location>
        <position position="1"/>
    </location>
</feature>
<keyword evidence="2" id="KW-1185">Reference proteome</keyword>
<reference evidence="1" key="1">
    <citation type="journal article" date="2020" name="Stud. Mycol.">
        <title>101 Dothideomycetes genomes: a test case for predicting lifestyles and emergence of pathogens.</title>
        <authorList>
            <person name="Haridas S."/>
            <person name="Albert R."/>
            <person name="Binder M."/>
            <person name="Bloem J."/>
            <person name="Labutti K."/>
            <person name="Salamov A."/>
            <person name="Andreopoulos B."/>
            <person name="Baker S."/>
            <person name="Barry K."/>
            <person name="Bills G."/>
            <person name="Bluhm B."/>
            <person name="Cannon C."/>
            <person name="Castanera R."/>
            <person name="Culley D."/>
            <person name="Daum C."/>
            <person name="Ezra D."/>
            <person name="Gonzalez J."/>
            <person name="Henrissat B."/>
            <person name="Kuo A."/>
            <person name="Liang C."/>
            <person name="Lipzen A."/>
            <person name="Lutzoni F."/>
            <person name="Magnuson J."/>
            <person name="Mondo S."/>
            <person name="Nolan M."/>
            <person name="Ohm R."/>
            <person name="Pangilinan J."/>
            <person name="Park H.-J."/>
            <person name="Ramirez L."/>
            <person name="Alfaro M."/>
            <person name="Sun H."/>
            <person name="Tritt A."/>
            <person name="Yoshinaga Y."/>
            <person name="Zwiers L.-H."/>
            <person name="Turgeon B."/>
            <person name="Goodwin S."/>
            <person name="Spatafora J."/>
            <person name="Crous P."/>
            <person name="Grigoriev I."/>
        </authorList>
    </citation>
    <scope>NUCLEOTIDE SEQUENCE</scope>
    <source>
        <strain evidence="1">CBS 525.71</strain>
    </source>
</reference>
<sequence>VLNNAYDNDTAVNKLAAMYNFTATNRRLRCSCHILNLIGQTIIFGRDNETYSNDCKHYKEEQGDLLGVFLDVINHINIPQQYQLFASCQRQAVEEMAISGSVGIREPIKPVVTCWNSYCSAFERGVELQQA</sequence>
<feature type="non-terminal residue" evidence="1">
    <location>
        <position position="131"/>
    </location>
</feature>
<proteinExistence type="predicted"/>
<accession>A0ACB6S2I0</accession>
<gene>
    <name evidence="1" type="ORF">BU25DRAFT_298154</name>
</gene>
<name>A0ACB6S2I0_9PLEO</name>
<dbReference type="Proteomes" id="UP000799754">
    <property type="component" value="Unassembled WGS sequence"/>
</dbReference>
<evidence type="ECO:0000313" key="2">
    <source>
        <dbReference type="Proteomes" id="UP000799754"/>
    </source>
</evidence>
<protein>
    <submittedName>
        <fullName evidence="1">Uncharacterized protein</fullName>
    </submittedName>
</protein>
<evidence type="ECO:0000313" key="1">
    <source>
        <dbReference type="EMBL" id="KAF2627608.1"/>
    </source>
</evidence>
<organism evidence="1 2">
    <name type="scientific">Macroventuria anomochaeta</name>
    <dbReference type="NCBI Taxonomy" id="301207"/>
    <lineage>
        <taxon>Eukaryota</taxon>
        <taxon>Fungi</taxon>
        <taxon>Dikarya</taxon>
        <taxon>Ascomycota</taxon>
        <taxon>Pezizomycotina</taxon>
        <taxon>Dothideomycetes</taxon>
        <taxon>Pleosporomycetidae</taxon>
        <taxon>Pleosporales</taxon>
        <taxon>Pleosporineae</taxon>
        <taxon>Didymellaceae</taxon>
        <taxon>Macroventuria</taxon>
    </lineage>
</organism>
<comment type="caution">
    <text evidence="1">The sequence shown here is derived from an EMBL/GenBank/DDBJ whole genome shotgun (WGS) entry which is preliminary data.</text>
</comment>